<gene>
    <name evidence="1" type="ORF">HNP21_003113</name>
</gene>
<proteinExistence type="predicted"/>
<name>A0A7W3RF61_PRIAR</name>
<dbReference type="Proteomes" id="UP000543174">
    <property type="component" value="Unassembled WGS sequence"/>
</dbReference>
<reference evidence="1" key="1">
    <citation type="submission" date="2020-08" db="EMBL/GenBank/DDBJ databases">
        <title>Functional genomics of gut bacteria from endangered species of beetles.</title>
        <authorList>
            <person name="Carlos-Shanley C."/>
        </authorList>
    </citation>
    <scope>NUCLEOTIDE SEQUENCE [LARGE SCALE GENOMIC DNA]</scope>
    <source>
        <strain evidence="1">S00060</strain>
    </source>
</reference>
<sequence>MYFLNVSLFYCIPWAGDALAFHPLAALKTTSSSAVQPLVYTNTAHLTALLTAIKIVF</sequence>
<evidence type="ECO:0000313" key="2">
    <source>
        <dbReference type="Proteomes" id="UP000543174"/>
    </source>
</evidence>
<protein>
    <submittedName>
        <fullName evidence="1">Uncharacterized protein</fullName>
    </submittedName>
</protein>
<comment type="caution">
    <text evidence="1">The sequence shown here is derived from an EMBL/GenBank/DDBJ whole genome shotgun (WGS) entry which is preliminary data.</text>
</comment>
<keyword evidence="2" id="KW-1185">Reference proteome</keyword>
<accession>A0A7W3RF61</accession>
<organism evidence="1 2">
    <name type="scientific">Priestia aryabhattai</name>
    <name type="common">Bacillus aryabhattai</name>
    <dbReference type="NCBI Taxonomy" id="412384"/>
    <lineage>
        <taxon>Bacteria</taxon>
        <taxon>Bacillati</taxon>
        <taxon>Bacillota</taxon>
        <taxon>Bacilli</taxon>
        <taxon>Bacillales</taxon>
        <taxon>Bacillaceae</taxon>
        <taxon>Priestia</taxon>
    </lineage>
</organism>
<evidence type="ECO:0000313" key="1">
    <source>
        <dbReference type="EMBL" id="MBA9040006.1"/>
    </source>
</evidence>
<dbReference type="AlphaFoldDB" id="A0A7W3RF61"/>
<dbReference type="EMBL" id="JACJHT010000002">
    <property type="protein sequence ID" value="MBA9040006.1"/>
    <property type="molecule type" value="Genomic_DNA"/>
</dbReference>